<dbReference type="EMBL" id="BGPR01059669">
    <property type="protein sequence ID" value="GBO35670.1"/>
    <property type="molecule type" value="Genomic_DNA"/>
</dbReference>
<evidence type="ECO:0000313" key="1">
    <source>
        <dbReference type="EMBL" id="GBO35670.1"/>
    </source>
</evidence>
<organism evidence="1 2">
    <name type="scientific">Araneus ventricosus</name>
    <name type="common">Orbweaver spider</name>
    <name type="synonym">Epeira ventricosa</name>
    <dbReference type="NCBI Taxonomy" id="182803"/>
    <lineage>
        <taxon>Eukaryota</taxon>
        <taxon>Metazoa</taxon>
        <taxon>Ecdysozoa</taxon>
        <taxon>Arthropoda</taxon>
        <taxon>Chelicerata</taxon>
        <taxon>Arachnida</taxon>
        <taxon>Araneae</taxon>
        <taxon>Araneomorphae</taxon>
        <taxon>Entelegynae</taxon>
        <taxon>Araneoidea</taxon>
        <taxon>Araneidae</taxon>
        <taxon>Araneus</taxon>
    </lineage>
</organism>
<gene>
    <name evidence="1" type="ORF">AVEN_124537_1</name>
</gene>
<dbReference type="Proteomes" id="UP000499080">
    <property type="component" value="Unassembled WGS sequence"/>
</dbReference>
<evidence type="ECO:0000313" key="2">
    <source>
        <dbReference type="Proteomes" id="UP000499080"/>
    </source>
</evidence>
<name>A0A4Y2WH57_ARAVE</name>
<protein>
    <submittedName>
        <fullName evidence="1">Uncharacterized protein</fullName>
    </submittedName>
</protein>
<keyword evidence="2" id="KW-1185">Reference proteome</keyword>
<sequence length="126" mass="14160">MIGAPRYFARDVYAYLMSRTTVYRHFFARIGSRCYGYLTRYSNFGPTFSDCASSVIKDDTREAQQYVQKETRKSYGASSSPIYSLAFRLGVLTLCPNTVVPIVQALRPVGALPIFIGVVSEHIILD</sequence>
<dbReference type="AlphaFoldDB" id="A0A4Y2WH57"/>
<reference evidence="1 2" key="1">
    <citation type="journal article" date="2019" name="Sci. Rep.">
        <title>Orb-weaving spider Araneus ventricosus genome elucidates the spidroin gene catalogue.</title>
        <authorList>
            <person name="Kono N."/>
            <person name="Nakamura H."/>
            <person name="Ohtoshi R."/>
            <person name="Moran D.A.P."/>
            <person name="Shinohara A."/>
            <person name="Yoshida Y."/>
            <person name="Fujiwara M."/>
            <person name="Mori M."/>
            <person name="Tomita M."/>
            <person name="Arakawa K."/>
        </authorList>
    </citation>
    <scope>NUCLEOTIDE SEQUENCE [LARGE SCALE GENOMIC DNA]</scope>
</reference>
<comment type="caution">
    <text evidence="1">The sequence shown here is derived from an EMBL/GenBank/DDBJ whole genome shotgun (WGS) entry which is preliminary data.</text>
</comment>
<accession>A0A4Y2WH57</accession>
<proteinExistence type="predicted"/>